<keyword evidence="2" id="KW-1185">Reference proteome</keyword>
<gene>
    <name evidence="1" type="ORF">B1202_07315</name>
</gene>
<dbReference type="EMBL" id="MVKX01000004">
    <property type="protein sequence ID" value="OOV83446.1"/>
    <property type="molecule type" value="Genomic_DNA"/>
</dbReference>
<organism evidence="1 2">
    <name type="scientific">Acinetobacter amyesii</name>
    <dbReference type="NCBI Taxonomy" id="2942470"/>
    <lineage>
        <taxon>Bacteria</taxon>
        <taxon>Pseudomonadati</taxon>
        <taxon>Pseudomonadota</taxon>
        <taxon>Gammaproteobacteria</taxon>
        <taxon>Moraxellales</taxon>
        <taxon>Moraxellaceae</taxon>
        <taxon>Acinetobacter</taxon>
    </lineage>
</organism>
<name>A0A1T1H0R9_9GAMM</name>
<dbReference type="Proteomes" id="UP000191160">
    <property type="component" value="Unassembled WGS sequence"/>
</dbReference>
<evidence type="ECO:0000313" key="2">
    <source>
        <dbReference type="Proteomes" id="UP000191160"/>
    </source>
</evidence>
<comment type="caution">
    <text evidence="1">The sequence shown here is derived from an EMBL/GenBank/DDBJ whole genome shotgun (WGS) entry which is preliminary data.</text>
</comment>
<dbReference type="RefSeq" id="WP_078189916.1">
    <property type="nucleotide sequence ID" value="NZ_JAMCOZ010000007.1"/>
</dbReference>
<proteinExistence type="predicted"/>
<evidence type="ECO:0000313" key="1">
    <source>
        <dbReference type="EMBL" id="OOV83446.1"/>
    </source>
</evidence>
<protein>
    <recommendedName>
        <fullName evidence="3">Type IV secretion protein Rhs</fullName>
    </recommendedName>
</protein>
<reference evidence="1 2" key="1">
    <citation type="submission" date="2017-02" db="EMBL/GenBank/DDBJ databases">
        <title>Acinetobacter sp. ANC 4945, whole genome shotgun sequencing project.</title>
        <authorList>
            <person name="Radolfova-Krizova L."/>
            <person name="Al Atrouni A."/>
            <person name="Nemec A."/>
        </authorList>
    </citation>
    <scope>NUCLEOTIDE SEQUENCE [LARGE SCALE GENOMIC DNA]</scope>
    <source>
        <strain evidence="1 2">ANC 4945</strain>
    </source>
</reference>
<evidence type="ECO:0008006" key="3">
    <source>
        <dbReference type="Google" id="ProtNLM"/>
    </source>
</evidence>
<dbReference type="AlphaFoldDB" id="A0A1T1H0R9"/>
<accession>A0A1T1H0R9</accession>
<sequence>MLPFFHTLIRLLKLEGFKYRSLTAGEISMCRSVFGDLIQYEQVKVMNHPFLPWQSAHVVMAPQGYIHARNLLFKADYAKASLGYRALFIHEMAHVYQYQQQINVLGRGAILQMAYFFSFKKYNPYRYTLKPHKAFFDYNIEQQGDIARDIYLKRIKNIILYPELVHHIEL</sequence>